<sequence>MDLKDNFVVQDVAEAYIGGVAQLTKMAYDAGINEIWDTMDQMDQNIRQQSERGLITDQRELTELTMKMNHLNNPMQYMTPILITVMVVVAILCTMCMCAFGFCWYVRFNKKQKRPYVIDDLERNRRNDCRVKNFTEENIQFVNNQYYPPRGRKADSTERKRSRSRASSRKSTGSRIWRQARKSFRTLRKDKFWKEVPKLYPNLSQFTHSSEAGMGPMAGENYSSQEDLTPIHTPTRKYHSGEESGKSRRGKGHSNWDGDTKQEKSGW</sequence>
<name>A0ABN7TB59_OIKDI</name>
<evidence type="ECO:0000313" key="3">
    <source>
        <dbReference type="EMBL" id="CAG5113821.1"/>
    </source>
</evidence>
<keyword evidence="2" id="KW-0812">Transmembrane</keyword>
<keyword evidence="4" id="KW-1185">Reference proteome</keyword>
<protein>
    <submittedName>
        <fullName evidence="3">Oidioi.mRNA.OKI2018_I69.chr2.g7911.t1.cds</fullName>
    </submittedName>
</protein>
<organism evidence="3 4">
    <name type="scientific">Oikopleura dioica</name>
    <name type="common">Tunicate</name>
    <dbReference type="NCBI Taxonomy" id="34765"/>
    <lineage>
        <taxon>Eukaryota</taxon>
        <taxon>Metazoa</taxon>
        <taxon>Chordata</taxon>
        <taxon>Tunicata</taxon>
        <taxon>Appendicularia</taxon>
        <taxon>Copelata</taxon>
        <taxon>Oikopleuridae</taxon>
        <taxon>Oikopleura</taxon>
    </lineage>
</organism>
<accession>A0ABN7TB59</accession>
<evidence type="ECO:0000256" key="1">
    <source>
        <dbReference type="SAM" id="MobiDB-lite"/>
    </source>
</evidence>
<feature type="region of interest" description="Disordered" evidence="1">
    <location>
        <begin position="207"/>
        <end position="267"/>
    </location>
</feature>
<keyword evidence="2" id="KW-0472">Membrane</keyword>
<evidence type="ECO:0000256" key="2">
    <source>
        <dbReference type="SAM" id="Phobius"/>
    </source>
</evidence>
<keyword evidence="2" id="KW-1133">Transmembrane helix</keyword>
<proteinExistence type="predicted"/>
<dbReference type="EMBL" id="OU015567">
    <property type="protein sequence ID" value="CAG5113821.1"/>
    <property type="molecule type" value="Genomic_DNA"/>
</dbReference>
<evidence type="ECO:0000313" key="4">
    <source>
        <dbReference type="Proteomes" id="UP001158576"/>
    </source>
</evidence>
<feature type="region of interest" description="Disordered" evidence="1">
    <location>
        <begin position="145"/>
        <end position="175"/>
    </location>
</feature>
<feature type="transmembrane region" description="Helical" evidence="2">
    <location>
        <begin position="81"/>
        <end position="106"/>
    </location>
</feature>
<reference evidence="3 4" key="1">
    <citation type="submission" date="2021-04" db="EMBL/GenBank/DDBJ databases">
        <authorList>
            <person name="Bliznina A."/>
        </authorList>
    </citation>
    <scope>NUCLEOTIDE SEQUENCE [LARGE SCALE GENOMIC DNA]</scope>
</reference>
<feature type="compositionally biased region" description="Basic and acidic residues" evidence="1">
    <location>
        <begin position="254"/>
        <end position="267"/>
    </location>
</feature>
<dbReference type="Proteomes" id="UP001158576">
    <property type="component" value="Chromosome 2"/>
</dbReference>
<gene>
    <name evidence="3" type="ORF">OKIOD_LOCUS16676</name>
</gene>